<protein>
    <submittedName>
        <fullName evidence="1">Uncharacterized protein</fullName>
    </submittedName>
</protein>
<accession>A0AC60Q9G1</accession>
<reference evidence="1 2" key="1">
    <citation type="journal article" date="2020" name="Cell">
        <title>Large-Scale Comparative Analyses of Tick Genomes Elucidate Their Genetic Diversity and Vector Capacities.</title>
        <authorList>
            <consortium name="Tick Genome and Microbiome Consortium (TIGMIC)"/>
            <person name="Jia N."/>
            <person name="Wang J."/>
            <person name="Shi W."/>
            <person name="Du L."/>
            <person name="Sun Y."/>
            <person name="Zhan W."/>
            <person name="Jiang J.F."/>
            <person name="Wang Q."/>
            <person name="Zhang B."/>
            <person name="Ji P."/>
            <person name="Bell-Sakyi L."/>
            <person name="Cui X.M."/>
            <person name="Yuan T.T."/>
            <person name="Jiang B.G."/>
            <person name="Yang W.F."/>
            <person name="Lam T.T."/>
            <person name="Chang Q.C."/>
            <person name="Ding S.J."/>
            <person name="Wang X.J."/>
            <person name="Zhu J.G."/>
            <person name="Ruan X.D."/>
            <person name="Zhao L."/>
            <person name="Wei J.T."/>
            <person name="Ye R.Z."/>
            <person name="Que T.C."/>
            <person name="Du C.H."/>
            <person name="Zhou Y.H."/>
            <person name="Cheng J.X."/>
            <person name="Dai P.F."/>
            <person name="Guo W.B."/>
            <person name="Han X.H."/>
            <person name="Huang E.J."/>
            <person name="Li L.F."/>
            <person name="Wei W."/>
            <person name="Gao Y.C."/>
            <person name="Liu J.Z."/>
            <person name="Shao H.Z."/>
            <person name="Wang X."/>
            <person name="Wang C.C."/>
            <person name="Yang T.C."/>
            <person name="Huo Q.B."/>
            <person name="Li W."/>
            <person name="Chen H.Y."/>
            <person name="Chen S.E."/>
            <person name="Zhou L.G."/>
            <person name="Ni X.B."/>
            <person name="Tian J.H."/>
            <person name="Sheng Y."/>
            <person name="Liu T."/>
            <person name="Pan Y.S."/>
            <person name="Xia L.Y."/>
            <person name="Li J."/>
            <person name="Zhao F."/>
            <person name="Cao W.C."/>
        </authorList>
    </citation>
    <scope>NUCLEOTIDE SEQUENCE [LARGE SCALE GENOMIC DNA]</scope>
    <source>
        <strain evidence="1">Iper-2018</strain>
    </source>
</reference>
<comment type="caution">
    <text evidence="1">The sequence shown here is derived from an EMBL/GenBank/DDBJ whole genome shotgun (WGS) entry which is preliminary data.</text>
</comment>
<evidence type="ECO:0000313" key="1">
    <source>
        <dbReference type="EMBL" id="KAG0430632.1"/>
    </source>
</evidence>
<dbReference type="Proteomes" id="UP000805193">
    <property type="component" value="Unassembled WGS sequence"/>
</dbReference>
<dbReference type="EMBL" id="JABSTQ010009304">
    <property type="protein sequence ID" value="KAG0430632.1"/>
    <property type="molecule type" value="Genomic_DNA"/>
</dbReference>
<organism evidence="1 2">
    <name type="scientific">Ixodes persulcatus</name>
    <name type="common">Taiga tick</name>
    <dbReference type="NCBI Taxonomy" id="34615"/>
    <lineage>
        <taxon>Eukaryota</taxon>
        <taxon>Metazoa</taxon>
        <taxon>Ecdysozoa</taxon>
        <taxon>Arthropoda</taxon>
        <taxon>Chelicerata</taxon>
        <taxon>Arachnida</taxon>
        <taxon>Acari</taxon>
        <taxon>Parasitiformes</taxon>
        <taxon>Ixodida</taxon>
        <taxon>Ixodoidea</taxon>
        <taxon>Ixodidae</taxon>
        <taxon>Ixodinae</taxon>
        <taxon>Ixodes</taxon>
    </lineage>
</organism>
<proteinExistence type="predicted"/>
<evidence type="ECO:0000313" key="2">
    <source>
        <dbReference type="Proteomes" id="UP000805193"/>
    </source>
</evidence>
<keyword evidence="2" id="KW-1185">Reference proteome</keyword>
<sequence>MSQTTLKLQKHKPCYEIFIITPNPTVMIKHSFQELLATRRLASVIHPTVLTDQDQLEMHEYRGHEKSGKSTNPDADEMEQFVGIFLMTGLIPFPQYHFYWIQKDLRKRGRGSFDYKVENSENVVLVRWLDNKAVQLASSYTGVEPEDQVKRWSASEKKHILVARPAIVKTYNKTMGGVDLADQLIEYYRIPTCFSKWYMKLFVCFLNLIAVNSWLVYRRHAQQLQLSKQMTLFEFILDVSDALRRSGNTDTKKRRPASSPGEPSRKTGRPANPHPSIDTRYDQIGRWPEFQNQKQRCKNCISSYMKWSCTKCNVRLCLSNNKNCFVDFHKKQKTARS</sequence>
<gene>
    <name evidence="1" type="ORF">HPB47_022529</name>
</gene>
<name>A0AC60Q9G1_IXOPE</name>